<keyword evidence="1 2" id="KW-0597">Phosphoprotein</keyword>
<dbReference type="SMART" id="SM00448">
    <property type="entry name" value="REC"/>
    <property type="match status" value="1"/>
</dbReference>
<dbReference type="PANTHER" id="PTHR44591:SF3">
    <property type="entry name" value="RESPONSE REGULATORY DOMAIN-CONTAINING PROTEIN"/>
    <property type="match status" value="1"/>
</dbReference>
<accession>A0A6H9Z7Q8</accession>
<dbReference type="Proteomes" id="UP000468735">
    <property type="component" value="Unassembled WGS sequence"/>
</dbReference>
<dbReference type="InterPro" id="IPR011006">
    <property type="entry name" value="CheY-like_superfamily"/>
</dbReference>
<dbReference type="InterPro" id="IPR050595">
    <property type="entry name" value="Bact_response_regulator"/>
</dbReference>
<organism evidence="4 5">
    <name type="scientific">Actinomadura rudentiformis</name>
    <dbReference type="NCBI Taxonomy" id="359158"/>
    <lineage>
        <taxon>Bacteria</taxon>
        <taxon>Bacillati</taxon>
        <taxon>Actinomycetota</taxon>
        <taxon>Actinomycetes</taxon>
        <taxon>Streptosporangiales</taxon>
        <taxon>Thermomonosporaceae</taxon>
        <taxon>Actinomadura</taxon>
    </lineage>
</organism>
<keyword evidence="5" id="KW-1185">Reference proteome</keyword>
<dbReference type="AlphaFoldDB" id="A0A6H9Z7Q8"/>
<dbReference type="InterPro" id="IPR001789">
    <property type="entry name" value="Sig_transdc_resp-reg_receiver"/>
</dbReference>
<dbReference type="Gene3D" id="3.40.50.2300">
    <property type="match status" value="1"/>
</dbReference>
<dbReference type="GO" id="GO:0000160">
    <property type="term" value="P:phosphorelay signal transduction system"/>
    <property type="evidence" value="ECO:0007669"/>
    <property type="project" value="InterPro"/>
</dbReference>
<feature type="modified residue" description="4-aspartylphosphate" evidence="2">
    <location>
        <position position="66"/>
    </location>
</feature>
<evidence type="ECO:0000313" key="4">
    <source>
        <dbReference type="EMBL" id="KAB2351408.1"/>
    </source>
</evidence>
<dbReference type="OrthoDB" id="9812260at2"/>
<sequence length="218" mass="23932">MHTVGSERRNSVPHNTKVLAVDDREENLVALTAVLDSLPVTVVPATSGNQALRELLRDDFALILLDVVMPEMDGFETAGHIKSRARTREIPIIFLTAAGSDGDQSFRGYEAGAVDYLTKPFDPWLLRAKVSVFVELHQRNLQLHRQAAALRHAIAEDTGLPSCEQLLKNLHQRIALIEDDLARVRAETPPDIPADSLERLEAHAAELRGTLDALVAGA</sequence>
<comment type="caution">
    <text evidence="4">The sequence shown here is derived from an EMBL/GenBank/DDBJ whole genome shotgun (WGS) entry which is preliminary data.</text>
</comment>
<evidence type="ECO:0000256" key="1">
    <source>
        <dbReference type="ARBA" id="ARBA00022553"/>
    </source>
</evidence>
<dbReference type="PROSITE" id="PS50110">
    <property type="entry name" value="RESPONSE_REGULATORY"/>
    <property type="match status" value="1"/>
</dbReference>
<gene>
    <name evidence="4" type="ORF">F8566_03895</name>
</gene>
<dbReference type="PANTHER" id="PTHR44591">
    <property type="entry name" value="STRESS RESPONSE REGULATOR PROTEIN 1"/>
    <property type="match status" value="1"/>
</dbReference>
<name>A0A6H9Z7Q8_9ACTN</name>
<protein>
    <submittedName>
        <fullName evidence="4">Response regulator</fullName>
    </submittedName>
</protein>
<dbReference type="Pfam" id="PF00072">
    <property type="entry name" value="Response_reg"/>
    <property type="match status" value="1"/>
</dbReference>
<reference evidence="4 5" key="1">
    <citation type="submission" date="2019-09" db="EMBL/GenBank/DDBJ databases">
        <title>Actinomadura physcomitrii sp. nov., a novel actinomycete isolated from moss [Physcomitrium sphaericum (Ludw) Fuernr].</title>
        <authorList>
            <person name="Zhuang X."/>
            <person name="Liu C."/>
        </authorList>
    </citation>
    <scope>NUCLEOTIDE SEQUENCE [LARGE SCALE GENOMIC DNA]</scope>
    <source>
        <strain evidence="4 5">HMC1</strain>
    </source>
</reference>
<dbReference type="SUPFAM" id="SSF52172">
    <property type="entry name" value="CheY-like"/>
    <property type="match status" value="1"/>
</dbReference>
<proteinExistence type="predicted"/>
<evidence type="ECO:0000313" key="5">
    <source>
        <dbReference type="Proteomes" id="UP000468735"/>
    </source>
</evidence>
<evidence type="ECO:0000256" key="2">
    <source>
        <dbReference type="PROSITE-ProRule" id="PRU00169"/>
    </source>
</evidence>
<dbReference type="EMBL" id="WBMT01000002">
    <property type="protein sequence ID" value="KAB2351408.1"/>
    <property type="molecule type" value="Genomic_DNA"/>
</dbReference>
<evidence type="ECO:0000259" key="3">
    <source>
        <dbReference type="PROSITE" id="PS50110"/>
    </source>
</evidence>
<feature type="domain" description="Response regulatory" evidence="3">
    <location>
        <begin position="17"/>
        <end position="134"/>
    </location>
</feature>